<feature type="transmembrane region" description="Helical" evidence="7">
    <location>
        <begin position="277"/>
        <end position="299"/>
    </location>
</feature>
<feature type="domain" description="ABC transmembrane type-1" evidence="9">
    <location>
        <begin position="110"/>
        <end position="299"/>
    </location>
</feature>
<feature type="transmembrane region" description="Helical" evidence="7">
    <location>
        <begin position="112"/>
        <end position="137"/>
    </location>
</feature>
<sequence length="307" mass="31759">MTDLLEKPVARETPESPADAATATAASAPPVRRERRAGSPALALLRRPGVIFALAIVAFALLTAVAPQLFATYDPTSTAPVERLQPPTVSHWFGTDELGRDLYSRVVHGSTLTIAATVLAIGIALVCGLALGVLAGFIGGTVDAATMRVVDVFLAIPGLLLALAIVTALGFGTLPVAIAVGVGIIPGFARTTRAEVLRVKTLPYIEAARTGGASWGRILFTHILPNSWGPVAVLAVLDFGAAILAVAALSFLGFGAAPPAAEWGTLISNGRNYLITAPWVSLLPGLFVAAVVLSLNHLAKSLEEVQR</sequence>
<evidence type="ECO:0000313" key="11">
    <source>
        <dbReference type="Proteomes" id="UP001500326"/>
    </source>
</evidence>
<keyword evidence="2 7" id="KW-0813">Transport</keyword>
<keyword evidence="5 7" id="KW-1133">Transmembrane helix</keyword>
<feature type="region of interest" description="Disordered" evidence="8">
    <location>
        <begin position="1"/>
        <end position="34"/>
    </location>
</feature>
<evidence type="ECO:0000256" key="4">
    <source>
        <dbReference type="ARBA" id="ARBA00022692"/>
    </source>
</evidence>
<keyword evidence="4 7" id="KW-0812">Transmembrane</keyword>
<feature type="transmembrane region" description="Helical" evidence="7">
    <location>
        <begin position="231"/>
        <end position="257"/>
    </location>
</feature>
<evidence type="ECO:0000256" key="5">
    <source>
        <dbReference type="ARBA" id="ARBA00022989"/>
    </source>
</evidence>
<dbReference type="InterPro" id="IPR050366">
    <property type="entry name" value="BP-dependent_transpt_permease"/>
</dbReference>
<dbReference type="Gene3D" id="1.10.3720.10">
    <property type="entry name" value="MetI-like"/>
    <property type="match status" value="1"/>
</dbReference>
<keyword evidence="11" id="KW-1185">Reference proteome</keyword>
<protein>
    <submittedName>
        <fullName evidence="10">ABC transporter permease</fullName>
    </submittedName>
</protein>
<evidence type="ECO:0000313" key="10">
    <source>
        <dbReference type="EMBL" id="GAA1972872.1"/>
    </source>
</evidence>
<dbReference type="PANTHER" id="PTHR43386">
    <property type="entry name" value="OLIGOPEPTIDE TRANSPORT SYSTEM PERMEASE PROTEIN APPC"/>
    <property type="match status" value="1"/>
</dbReference>
<evidence type="ECO:0000256" key="1">
    <source>
        <dbReference type="ARBA" id="ARBA00004651"/>
    </source>
</evidence>
<comment type="subcellular location">
    <subcellularLocation>
        <location evidence="1 7">Cell membrane</location>
        <topology evidence="1 7">Multi-pass membrane protein</topology>
    </subcellularLocation>
</comment>
<dbReference type="Proteomes" id="UP001500326">
    <property type="component" value="Unassembled WGS sequence"/>
</dbReference>
<dbReference type="PANTHER" id="PTHR43386:SF25">
    <property type="entry name" value="PEPTIDE ABC TRANSPORTER PERMEASE PROTEIN"/>
    <property type="match status" value="1"/>
</dbReference>
<dbReference type="InterPro" id="IPR000515">
    <property type="entry name" value="MetI-like"/>
</dbReference>
<organism evidence="10 11">
    <name type="scientific">Microbacterium pumilum</name>
    <dbReference type="NCBI Taxonomy" id="344165"/>
    <lineage>
        <taxon>Bacteria</taxon>
        <taxon>Bacillati</taxon>
        <taxon>Actinomycetota</taxon>
        <taxon>Actinomycetes</taxon>
        <taxon>Micrococcales</taxon>
        <taxon>Microbacteriaceae</taxon>
        <taxon>Microbacterium</taxon>
    </lineage>
</organism>
<evidence type="ECO:0000256" key="7">
    <source>
        <dbReference type="RuleBase" id="RU363032"/>
    </source>
</evidence>
<evidence type="ECO:0000256" key="8">
    <source>
        <dbReference type="SAM" id="MobiDB-lite"/>
    </source>
</evidence>
<dbReference type="RefSeq" id="WP_344057503.1">
    <property type="nucleotide sequence ID" value="NZ_BAAAOH010000001.1"/>
</dbReference>
<comment type="caution">
    <text evidence="10">The sequence shown here is derived from an EMBL/GenBank/DDBJ whole genome shotgun (WGS) entry which is preliminary data.</text>
</comment>
<proteinExistence type="inferred from homology"/>
<gene>
    <name evidence="10" type="ORF">GCM10009777_01160</name>
</gene>
<dbReference type="InterPro" id="IPR035906">
    <property type="entry name" value="MetI-like_sf"/>
</dbReference>
<evidence type="ECO:0000259" key="9">
    <source>
        <dbReference type="PROSITE" id="PS50928"/>
    </source>
</evidence>
<feature type="transmembrane region" description="Helical" evidence="7">
    <location>
        <begin position="50"/>
        <end position="70"/>
    </location>
</feature>
<evidence type="ECO:0000256" key="6">
    <source>
        <dbReference type="ARBA" id="ARBA00023136"/>
    </source>
</evidence>
<dbReference type="CDD" id="cd06261">
    <property type="entry name" value="TM_PBP2"/>
    <property type="match status" value="1"/>
</dbReference>
<feature type="transmembrane region" description="Helical" evidence="7">
    <location>
        <begin position="149"/>
        <end position="166"/>
    </location>
</feature>
<dbReference type="EMBL" id="BAAAOH010000001">
    <property type="protein sequence ID" value="GAA1972872.1"/>
    <property type="molecule type" value="Genomic_DNA"/>
</dbReference>
<feature type="compositionally biased region" description="Basic and acidic residues" evidence="8">
    <location>
        <begin position="1"/>
        <end position="14"/>
    </location>
</feature>
<comment type="similarity">
    <text evidence="7">Belongs to the binding-protein-dependent transport system permease family.</text>
</comment>
<dbReference type="SUPFAM" id="SSF161098">
    <property type="entry name" value="MetI-like"/>
    <property type="match status" value="1"/>
</dbReference>
<keyword evidence="6 7" id="KW-0472">Membrane</keyword>
<dbReference type="PROSITE" id="PS50928">
    <property type="entry name" value="ABC_TM1"/>
    <property type="match status" value="1"/>
</dbReference>
<dbReference type="Pfam" id="PF00528">
    <property type="entry name" value="BPD_transp_1"/>
    <property type="match status" value="1"/>
</dbReference>
<feature type="compositionally biased region" description="Low complexity" evidence="8">
    <location>
        <begin position="15"/>
        <end position="30"/>
    </location>
</feature>
<keyword evidence="3" id="KW-1003">Cell membrane</keyword>
<reference evidence="10 11" key="1">
    <citation type="journal article" date="2019" name="Int. J. Syst. Evol. Microbiol.">
        <title>The Global Catalogue of Microorganisms (GCM) 10K type strain sequencing project: providing services to taxonomists for standard genome sequencing and annotation.</title>
        <authorList>
            <consortium name="The Broad Institute Genomics Platform"/>
            <consortium name="The Broad Institute Genome Sequencing Center for Infectious Disease"/>
            <person name="Wu L."/>
            <person name="Ma J."/>
        </authorList>
    </citation>
    <scope>NUCLEOTIDE SEQUENCE [LARGE SCALE GENOMIC DNA]</scope>
    <source>
        <strain evidence="10 11">JCM 14902</strain>
    </source>
</reference>
<name>A0ABN2RPX5_9MICO</name>
<accession>A0ABN2RPX5</accession>
<evidence type="ECO:0000256" key="3">
    <source>
        <dbReference type="ARBA" id="ARBA00022475"/>
    </source>
</evidence>
<evidence type="ECO:0000256" key="2">
    <source>
        <dbReference type="ARBA" id="ARBA00022448"/>
    </source>
</evidence>